<evidence type="ECO:0000256" key="1">
    <source>
        <dbReference type="ARBA" id="ARBA00022468"/>
    </source>
</evidence>
<dbReference type="InterPro" id="IPR051576">
    <property type="entry name" value="PX-Rho_GAP"/>
</dbReference>
<dbReference type="OrthoDB" id="5873004at2759"/>
<dbReference type="EMBL" id="VIIS01001389">
    <property type="protein sequence ID" value="KAF0299183.1"/>
    <property type="molecule type" value="Genomic_DNA"/>
</dbReference>
<dbReference type="PANTHER" id="PTHR15729:SF10">
    <property type="entry name" value="GTPASE-ACTIVATING PROTEIN CDGAPR"/>
    <property type="match status" value="1"/>
</dbReference>
<dbReference type="GO" id="GO:0007264">
    <property type="term" value="P:small GTPase-mediated signal transduction"/>
    <property type="evidence" value="ECO:0007669"/>
    <property type="project" value="TreeGrafter"/>
</dbReference>
<reference evidence="2 3" key="1">
    <citation type="submission" date="2019-07" db="EMBL/GenBank/DDBJ databases">
        <title>Draft genome assembly of a fouling barnacle, Amphibalanus amphitrite (Darwin, 1854): The first reference genome for Thecostraca.</title>
        <authorList>
            <person name="Kim W."/>
        </authorList>
    </citation>
    <scope>NUCLEOTIDE SEQUENCE [LARGE SCALE GENOMIC DNA]</scope>
    <source>
        <strain evidence="2">SNU_AA5</strain>
        <tissue evidence="2">Soma without cirri and trophi</tissue>
    </source>
</reference>
<evidence type="ECO:0000313" key="2">
    <source>
        <dbReference type="EMBL" id="KAF0299183.1"/>
    </source>
</evidence>
<dbReference type="PANTHER" id="PTHR15729">
    <property type="entry name" value="CDC42 GTPASE-ACTIVATING PROTEIN"/>
    <property type="match status" value="1"/>
</dbReference>
<comment type="caution">
    <text evidence="2">The sequence shown here is derived from an EMBL/GenBank/DDBJ whole genome shotgun (WGS) entry which is preliminary data.</text>
</comment>
<organism evidence="2 3">
    <name type="scientific">Amphibalanus amphitrite</name>
    <name type="common">Striped barnacle</name>
    <name type="synonym">Balanus amphitrite</name>
    <dbReference type="NCBI Taxonomy" id="1232801"/>
    <lineage>
        <taxon>Eukaryota</taxon>
        <taxon>Metazoa</taxon>
        <taxon>Ecdysozoa</taxon>
        <taxon>Arthropoda</taxon>
        <taxon>Crustacea</taxon>
        <taxon>Multicrustacea</taxon>
        <taxon>Cirripedia</taxon>
        <taxon>Thoracica</taxon>
        <taxon>Thoracicalcarea</taxon>
        <taxon>Balanomorpha</taxon>
        <taxon>Balanoidea</taxon>
        <taxon>Balanidae</taxon>
        <taxon>Amphibalaninae</taxon>
        <taxon>Amphibalanus</taxon>
    </lineage>
</organism>
<sequence>MASAEPGLWAITDRLMCSFLPLSVFCGCKPTVIPVCQSGLCLSSDMETSRGSIRIQHLTGTRPPVGEPRFPKLEECAHFHYEVVELGPLLVQLYDEELKWSSHAPDEEAASYLSLQVTSFGRSWVLRRTYDNLRLLDTQLHQCVYDRKYSCLPELPLEENLAPIDDSLQRKKSSHRLPECRPPAIPLLGSG</sequence>
<name>A0A6A4VZW1_AMPAM</name>
<dbReference type="AlphaFoldDB" id="A0A6A4VZW1"/>
<protein>
    <submittedName>
        <fullName evidence="2">Rho GTPase-activating protein 32</fullName>
    </submittedName>
</protein>
<keyword evidence="1" id="KW-0343">GTPase activation</keyword>
<dbReference type="GO" id="GO:0005096">
    <property type="term" value="F:GTPase activator activity"/>
    <property type="evidence" value="ECO:0007669"/>
    <property type="project" value="UniProtKB-KW"/>
</dbReference>
<accession>A0A6A4VZW1</accession>
<keyword evidence="3" id="KW-1185">Reference proteome</keyword>
<proteinExistence type="predicted"/>
<dbReference type="Proteomes" id="UP000440578">
    <property type="component" value="Unassembled WGS sequence"/>
</dbReference>
<gene>
    <name evidence="2" type="primary">ARHGAP32_1</name>
    <name evidence="2" type="ORF">FJT64_003560</name>
</gene>
<evidence type="ECO:0000313" key="3">
    <source>
        <dbReference type="Proteomes" id="UP000440578"/>
    </source>
</evidence>